<proteinExistence type="predicted"/>
<evidence type="ECO:0000313" key="6">
    <source>
        <dbReference type="Proteomes" id="UP001176521"/>
    </source>
</evidence>
<reference evidence="5" key="1">
    <citation type="journal article" date="2023" name="PhytoFront">
        <title>Draft Genome Resources of Seven Strains of Tilletia horrida, Causal Agent of Kernel Smut of Rice.</title>
        <authorList>
            <person name="Khanal S."/>
            <person name="Antony Babu S."/>
            <person name="Zhou X.G."/>
        </authorList>
    </citation>
    <scope>NUCLEOTIDE SEQUENCE</scope>
    <source>
        <strain evidence="5">TX3</strain>
    </source>
</reference>
<keyword evidence="6" id="KW-1185">Reference proteome</keyword>
<dbReference type="PANTHER" id="PTHR32343:SF10">
    <property type="entry name" value="RNA-BINDING REGION RNP-1 DOMAIN-CONTAINING PROTEIN"/>
    <property type="match status" value="1"/>
</dbReference>
<feature type="region of interest" description="Disordered" evidence="3">
    <location>
        <begin position="188"/>
        <end position="226"/>
    </location>
</feature>
<keyword evidence="1" id="KW-0694">RNA-binding</keyword>
<protein>
    <recommendedName>
        <fullName evidence="4">RRM domain-containing protein</fullName>
    </recommendedName>
</protein>
<evidence type="ECO:0000313" key="5">
    <source>
        <dbReference type="EMBL" id="KAK0530152.1"/>
    </source>
</evidence>
<comment type="caution">
    <text evidence="5">The sequence shown here is derived from an EMBL/GenBank/DDBJ whole genome shotgun (WGS) entry which is preliminary data.</text>
</comment>
<accession>A0AAN6GAD0</accession>
<sequence>MTSIIVTNIASSTTKQGLSDYLSYCGAISSIDLSSDGSHQKATVHFEKASAATTASMLSGGSLDGNTLEIKLAQSGTDTAKTAANQTADAAKSTANQAADSAKATADQAAGAAKDTANAAKDKAQQLKDDVIGQEDKPRSTIIAEYLASGYIISDDVTKRAIDFDKQHGYSEKFTHFLQSLDRSLGEKLTKAPAAAPTQATKEAAESSPATTTGGSATSTDPSLARQVQAQATAIANHPAVKTRTEWAWSKLSEYYNAIINHPRIHEYYSATTRTVQDVHEEAKRIKAEKEKAKASA</sequence>
<dbReference type="SUPFAM" id="SSF54928">
    <property type="entry name" value="RNA-binding domain, RBD"/>
    <property type="match status" value="1"/>
</dbReference>
<dbReference type="InterPro" id="IPR035979">
    <property type="entry name" value="RBD_domain_sf"/>
</dbReference>
<dbReference type="Proteomes" id="UP001176521">
    <property type="component" value="Unassembled WGS sequence"/>
</dbReference>
<evidence type="ECO:0000256" key="3">
    <source>
        <dbReference type="SAM" id="MobiDB-lite"/>
    </source>
</evidence>
<dbReference type="Gene3D" id="3.30.70.330">
    <property type="match status" value="1"/>
</dbReference>
<dbReference type="PANTHER" id="PTHR32343">
    <property type="entry name" value="SERINE/ARGININE-RICH SPLICING FACTOR"/>
    <property type="match status" value="1"/>
</dbReference>
<dbReference type="AlphaFoldDB" id="A0AAN6GAD0"/>
<name>A0AAN6GAD0_9BASI</name>
<keyword evidence="2" id="KW-0175">Coiled coil</keyword>
<dbReference type="Pfam" id="PF00076">
    <property type="entry name" value="RRM_1"/>
    <property type="match status" value="1"/>
</dbReference>
<dbReference type="EMBL" id="JAPDMQ010000222">
    <property type="protein sequence ID" value="KAK0530152.1"/>
    <property type="molecule type" value="Genomic_DNA"/>
</dbReference>
<evidence type="ECO:0000259" key="4">
    <source>
        <dbReference type="PROSITE" id="PS50102"/>
    </source>
</evidence>
<feature type="coiled-coil region" evidence="2">
    <location>
        <begin position="110"/>
        <end position="137"/>
    </location>
</feature>
<evidence type="ECO:0000256" key="2">
    <source>
        <dbReference type="SAM" id="Coils"/>
    </source>
</evidence>
<feature type="domain" description="RRM" evidence="4">
    <location>
        <begin position="2"/>
        <end position="75"/>
    </location>
</feature>
<dbReference type="InterPro" id="IPR012677">
    <property type="entry name" value="Nucleotide-bd_a/b_plait_sf"/>
</dbReference>
<dbReference type="InterPro" id="IPR000504">
    <property type="entry name" value="RRM_dom"/>
</dbReference>
<feature type="compositionally biased region" description="Low complexity" evidence="3">
    <location>
        <begin position="191"/>
        <end position="223"/>
    </location>
</feature>
<dbReference type="PROSITE" id="PS50102">
    <property type="entry name" value="RRM"/>
    <property type="match status" value="1"/>
</dbReference>
<organism evidence="5 6">
    <name type="scientific">Tilletia horrida</name>
    <dbReference type="NCBI Taxonomy" id="155126"/>
    <lineage>
        <taxon>Eukaryota</taxon>
        <taxon>Fungi</taxon>
        <taxon>Dikarya</taxon>
        <taxon>Basidiomycota</taxon>
        <taxon>Ustilaginomycotina</taxon>
        <taxon>Exobasidiomycetes</taxon>
        <taxon>Tilletiales</taxon>
        <taxon>Tilletiaceae</taxon>
        <taxon>Tilletia</taxon>
    </lineage>
</organism>
<evidence type="ECO:0000256" key="1">
    <source>
        <dbReference type="PROSITE-ProRule" id="PRU00176"/>
    </source>
</evidence>
<gene>
    <name evidence="5" type="ORF">OC842_004012</name>
</gene>
<dbReference type="GO" id="GO:0003723">
    <property type="term" value="F:RNA binding"/>
    <property type="evidence" value="ECO:0007669"/>
    <property type="project" value="UniProtKB-UniRule"/>
</dbReference>
<dbReference type="SMART" id="SM00360">
    <property type="entry name" value="RRM"/>
    <property type="match status" value="1"/>
</dbReference>